<dbReference type="FunFam" id="3.20.20.450:FF:000001">
    <property type="entry name" value="Cyclic di-GMP phosphodiesterase yahA"/>
    <property type="match status" value="1"/>
</dbReference>
<evidence type="ECO:0000313" key="4">
    <source>
        <dbReference type="EMBL" id="VAW90729.1"/>
    </source>
</evidence>
<dbReference type="AlphaFoldDB" id="A0A3B0ZXS4"/>
<dbReference type="Gene3D" id="3.30.70.270">
    <property type="match status" value="1"/>
</dbReference>
<evidence type="ECO:0000256" key="1">
    <source>
        <dbReference type="SAM" id="Phobius"/>
    </source>
</evidence>
<dbReference type="PANTHER" id="PTHR33121">
    <property type="entry name" value="CYCLIC DI-GMP PHOSPHODIESTERASE PDEF"/>
    <property type="match status" value="1"/>
</dbReference>
<accession>A0A3B0ZXS4</accession>
<dbReference type="NCBIfam" id="TIGR00254">
    <property type="entry name" value="GGDEF"/>
    <property type="match status" value="1"/>
</dbReference>
<dbReference type="CDD" id="cd01948">
    <property type="entry name" value="EAL"/>
    <property type="match status" value="1"/>
</dbReference>
<feature type="transmembrane region" description="Helical" evidence="1">
    <location>
        <begin position="161"/>
        <end position="183"/>
    </location>
</feature>
<dbReference type="Gene3D" id="3.20.20.450">
    <property type="entry name" value="EAL domain"/>
    <property type="match status" value="1"/>
</dbReference>
<dbReference type="Pfam" id="PF00990">
    <property type="entry name" value="GGDEF"/>
    <property type="match status" value="1"/>
</dbReference>
<dbReference type="GO" id="GO:0071111">
    <property type="term" value="F:cyclic-guanylate-specific phosphodiesterase activity"/>
    <property type="evidence" value="ECO:0007669"/>
    <property type="project" value="InterPro"/>
</dbReference>
<feature type="domain" description="GGDEF" evidence="3">
    <location>
        <begin position="228"/>
        <end position="360"/>
    </location>
</feature>
<dbReference type="InterPro" id="IPR043128">
    <property type="entry name" value="Rev_trsase/Diguanyl_cyclase"/>
</dbReference>
<evidence type="ECO:0000259" key="3">
    <source>
        <dbReference type="PROSITE" id="PS50887"/>
    </source>
</evidence>
<keyword evidence="1" id="KW-1133">Transmembrane helix</keyword>
<dbReference type="PROSITE" id="PS50883">
    <property type="entry name" value="EAL"/>
    <property type="match status" value="1"/>
</dbReference>
<dbReference type="PANTHER" id="PTHR33121:SF71">
    <property type="entry name" value="OXYGEN SENSOR PROTEIN DOSP"/>
    <property type="match status" value="1"/>
</dbReference>
<dbReference type="SUPFAM" id="SSF141868">
    <property type="entry name" value="EAL domain-like"/>
    <property type="match status" value="1"/>
</dbReference>
<dbReference type="CDD" id="cd01949">
    <property type="entry name" value="GGDEF"/>
    <property type="match status" value="1"/>
</dbReference>
<keyword evidence="1" id="KW-0812">Transmembrane</keyword>
<protein>
    <submittedName>
        <fullName evidence="4">Sensory box/GGDEF family protein</fullName>
    </submittedName>
</protein>
<dbReference type="EMBL" id="UOFR01000003">
    <property type="protein sequence ID" value="VAW90729.1"/>
    <property type="molecule type" value="Genomic_DNA"/>
</dbReference>
<dbReference type="InterPro" id="IPR050706">
    <property type="entry name" value="Cyclic-di-GMP_PDE-like"/>
</dbReference>
<dbReference type="InterPro" id="IPR001633">
    <property type="entry name" value="EAL_dom"/>
</dbReference>
<dbReference type="Pfam" id="PF00563">
    <property type="entry name" value="EAL"/>
    <property type="match status" value="1"/>
</dbReference>
<dbReference type="PROSITE" id="PS50887">
    <property type="entry name" value="GGDEF"/>
    <property type="match status" value="1"/>
</dbReference>
<dbReference type="InterPro" id="IPR035919">
    <property type="entry name" value="EAL_sf"/>
</dbReference>
<dbReference type="InterPro" id="IPR029787">
    <property type="entry name" value="Nucleotide_cyclase"/>
</dbReference>
<gene>
    <name evidence="4" type="ORF">MNBD_GAMMA21-1807</name>
</gene>
<sequence length="647" mass="72813">MILRTRLLISFSFISLLIVLIFGTVAYRITTESTHNNETRVILSYAKSKANELRSILGNLKPTEQSPFILSDNGNSLNYYIVLNSSNDLVAHSPFNNDITEFLNRFGMQKRTKKKPSGALTLNDQKYLWGMAEIPETGNSLILMHQVNDQAALKKIVSVRLIITGAIVFWVAIWGALIVSSIISKRIRKKNAELLHQSLHDSLTELPNRTLLIERLQQAVNYCRQEGKTLALITLSLSRVKEINDTLGHKSGDILLRKIAPRLQDTLCEPDTIARLSGGEFAILLSNIKLENLTVVANKIITAFEAPFTIGALDIQTGVTLGIAIFPDHSHEPDILSRLSEVALHQAKEKGREFIVYTQDSDPHTIDRLTLMAELRYAIEYNGLDLYYQPQIDIASKQVVGVEALVRWHHRERGFIPPDEFIPKAEQVGLIKPLTTWVLEEAIQQLKLWNKQGINLQIAINISQRSLPGRQLATQISDLLDRINIRSCHLELEITESAIMTETESSLTTMHDLKELGVGLSIDDFGTGFSSLSYLKELPIDTLKIDKSFVMSMLSNNDDAVIVRSIIELAHNMGRAVVAEGVESLEMLEKLELLQCDIAQGYYMAKPMPAHELEKWLSESEWGKNGIIDMEQQCDKRLQNKMRKTAS</sequence>
<name>A0A3B0ZXS4_9ZZZZ</name>
<evidence type="ECO:0000259" key="2">
    <source>
        <dbReference type="PROSITE" id="PS50883"/>
    </source>
</evidence>
<organism evidence="4">
    <name type="scientific">hydrothermal vent metagenome</name>
    <dbReference type="NCBI Taxonomy" id="652676"/>
    <lineage>
        <taxon>unclassified sequences</taxon>
        <taxon>metagenomes</taxon>
        <taxon>ecological metagenomes</taxon>
    </lineage>
</organism>
<dbReference type="InterPro" id="IPR000160">
    <property type="entry name" value="GGDEF_dom"/>
</dbReference>
<reference evidence="4" key="1">
    <citation type="submission" date="2018-06" db="EMBL/GenBank/DDBJ databases">
        <authorList>
            <person name="Zhirakovskaya E."/>
        </authorList>
    </citation>
    <scope>NUCLEOTIDE SEQUENCE</scope>
</reference>
<dbReference type="SMART" id="SM00052">
    <property type="entry name" value="EAL"/>
    <property type="match status" value="1"/>
</dbReference>
<dbReference type="SMART" id="SM00267">
    <property type="entry name" value="GGDEF"/>
    <property type="match status" value="1"/>
</dbReference>
<dbReference type="SUPFAM" id="SSF55073">
    <property type="entry name" value="Nucleotide cyclase"/>
    <property type="match status" value="1"/>
</dbReference>
<keyword evidence="1" id="KW-0472">Membrane</keyword>
<feature type="domain" description="EAL" evidence="2">
    <location>
        <begin position="368"/>
        <end position="621"/>
    </location>
</feature>
<proteinExistence type="predicted"/>